<evidence type="ECO:0000256" key="3">
    <source>
        <dbReference type="ARBA" id="ARBA00022989"/>
    </source>
</evidence>
<feature type="transmembrane region" description="Helical" evidence="5">
    <location>
        <begin position="135"/>
        <end position="156"/>
    </location>
</feature>
<gene>
    <name evidence="6" type="ORF">APAL1065_LOCUS1403</name>
</gene>
<accession>A0A7S2VAB1</accession>
<dbReference type="AlphaFoldDB" id="A0A7S2VAB1"/>
<dbReference type="InterPro" id="IPR045214">
    <property type="entry name" value="Surf1/Surf4"/>
</dbReference>
<name>A0A7S2VAB1_9STRA</name>
<keyword evidence="4 5" id="KW-0472">Membrane</keyword>
<evidence type="ECO:0000256" key="2">
    <source>
        <dbReference type="ARBA" id="ARBA00022692"/>
    </source>
</evidence>
<dbReference type="PANTHER" id="PTHR23427:SF2">
    <property type="entry name" value="SURFEIT LOCUS PROTEIN 1"/>
    <property type="match status" value="1"/>
</dbReference>
<sequence length="159" mass="17638">MVNRGWIPRYFVHDDRRPREFLVPTWDRPTGPLTVTCISNTPEKPKIVVPEHKMDGAMAELFWMDFKTLKEHISGGSDDVVGDKGSNDPTILAMVTAVQEDDGSDDTISDMPTSYPVAPPAKTVGEFKTTPMIHAGYAATWYGLATAGLVMTRMLILRK</sequence>
<keyword evidence="5" id="KW-0999">Mitochondrion inner membrane</keyword>
<keyword evidence="3 5" id="KW-1133">Transmembrane helix</keyword>
<evidence type="ECO:0000256" key="5">
    <source>
        <dbReference type="RuleBase" id="RU363076"/>
    </source>
</evidence>
<dbReference type="PROSITE" id="PS50895">
    <property type="entry name" value="SURF1"/>
    <property type="match status" value="1"/>
</dbReference>
<dbReference type="EMBL" id="HBHT01002144">
    <property type="protein sequence ID" value="CAD9942407.1"/>
    <property type="molecule type" value="Transcribed_RNA"/>
</dbReference>
<dbReference type="GO" id="GO:0005743">
    <property type="term" value="C:mitochondrial inner membrane"/>
    <property type="evidence" value="ECO:0007669"/>
    <property type="project" value="UniProtKB-SubCell"/>
</dbReference>
<comment type="caution">
    <text evidence="5">Lacks conserved residue(s) required for the propagation of feature annotation.</text>
</comment>
<dbReference type="Pfam" id="PF02104">
    <property type="entry name" value="SURF1"/>
    <property type="match status" value="1"/>
</dbReference>
<keyword evidence="5" id="KW-0496">Mitochondrion</keyword>
<reference evidence="6" key="1">
    <citation type="submission" date="2021-01" db="EMBL/GenBank/DDBJ databases">
        <authorList>
            <person name="Corre E."/>
            <person name="Pelletier E."/>
            <person name="Niang G."/>
            <person name="Scheremetjew M."/>
            <person name="Finn R."/>
            <person name="Kale V."/>
            <person name="Holt S."/>
            <person name="Cochrane G."/>
            <person name="Meng A."/>
            <person name="Brown T."/>
            <person name="Cohen L."/>
        </authorList>
    </citation>
    <scope>NUCLEOTIDE SEQUENCE</scope>
    <source>
        <strain evidence="6">CCMP125</strain>
    </source>
</reference>
<comment type="function">
    <text evidence="5">Probably involved in the biogenesis of the COX complex.</text>
</comment>
<keyword evidence="2 5" id="KW-0812">Transmembrane</keyword>
<dbReference type="PANTHER" id="PTHR23427">
    <property type="entry name" value="SURFEIT LOCUS PROTEIN"/>
    <property type="match status" value="1"/>
</dbReference>
<dbReference type="InterPro" id="IPR002994">
    <property type="entry name" value="Surf1/Shy1"/>
</dbReference>
<organism evidence="6">
    <name type="scientific">Entomoneis paludosa</name>
    <dbReference type="NCBI Taxonomy" id="265537"/>
    <lineage>
        <taxon>Eukaryota</taxon>
        <taxon>Sar</taxon>
        <taxon>Stramenopiles</taxon>
        <taxon>Ochrophyta</taxon>
        <taxon>Bacillariophyta</taxon>
        <taxon>Bacillariophyceae</taxon>
        <taxon>Bacillariophycidae</taxon>
        <taxon>Entomoneidaceae</taxon>
        <taxon>Entomoneis</taxon>
    </lineage>
</organism>
<evidence type="ECO:0000256" key="4">
    <source>
        <dbReference type="ARBA" id="ARBA00023136"/>
    </source>
</evidence>
<comment type="subcellular location">
    <subcellularLocation>
        <location evidence="1">Membrane</location>
    </subcellularLocation>
    <subcellularLocation>
        <location evidence="5">Mitochondrion inner membrane</location>
        <topology evidence="5">Multi-pass membrane protein</topology>
    </subcellularLocation>
</comment>
<proteinExistence type="inferred from homology"/>
<comment type="similarity">
    <text evidence="5">Belongs to the SURF1 family.</text>
</comment>
<evidence type="ECO:0000313" key="6">
    <source>
        <dbReference type="EMBL" id="CAD9942407.1"/>
    </source>
</evidence>
<protein>
    <recommendedName>
        <fullName evidence="5">SURF1-like protein</fullName>
    </recommendedName>
</protein>
<evidence type="ECO:0000256" key="1">
    <source>
        <dbReference type="ARBA" id="ARBA00004370"/>
    </source>
</evidence>